<proteinExistence type="predicted"/>
<accession>A0AAE0JTI5</accession>
<evidence type="ECO:0000256" key="1">
    <source>
        <dbReference type="SAM" id="MobiDB-lite"/>
    </source>
</evidence>
<sequence>MTNKTPAGTPIATKGATSRIPVRIPKTDNDKPIAGKASTGKIPTQLDNDGRYEPGVQLRIFRHDKTPYPFGGDYGESPRDETVWPAEDEPFDFLAFARTNPPYGGGPASDEEHTFTITKRLTRRSFWTGHGGAHVLKDYYDGDKNNICAIKVYDGIDFPFDPETCKECCNPDGMELADKAYAMETLAYGFLDELSDNELDGIVPKYYGSWTFPLAAPDGLAANR</sequence>
<evidence type="ECO:0000313" key="2">
    <source>
        <dbReference type="EMBL" id="KAK3361290.1"/>
    </source>
</evidence>
<comment type="caution">
    <text evidence="2">The sequence shown here is derived from an EMBL/GenBank/DDBJ whole genome shotgun (WGS) entry which is preliminary data.</text>
</comment>
<protein>
    <submittedName>
        <fullName evidence="2">Uncharacterized protein</fullName>
    </submittedName>
</protein>
<keyword evidence="3" id="KW-1185">Reference proteome</keyword>
<dbReference type="AlphaFoldDB" id="A0AAE0JTI5"/>
<feature type="region of interest" description="Disordered" evidence="1">
    <location>
        <begin position="1"/>
        <end position="51"/>
    </location>
</feature>
<reference evidence="2" key="1">
    <citation type="journal article" date="2023" name="Mol. Phylogenet. Evol.">
        <title>Genome-scale phylogeny and comparative genomics of the fungal order Sordariales.</title>
        <authorList>
            <person name="Hensen N."/>
            <person name="Bonometti L."/>
            <person name="Westerberg I."/>
            <person name="Brannstrom I.O."/>
            <person name="Guillou S."/>
            <person name="Cros-Aarteil S."/>
            <person name="Calhoun S."/>
            <person name="Haridas S."/>
            <person name="Kuo A."/>
            <person name="Mondo S."/>
            <person name="Pangilinan J."/>
            <person name="Riley R."/>
            <person name="LaButti K."/>
            <person name="Andreopoulos B."/>
            <person name="Lipzen A."/>
            <person name="Chen C."/>
            <person name="Yan M."/>
            <person name="Daum C."/>
            <person name="Ng V."/>
            <person name="Clum A."/>
            <person name="Steindorff A."/>
            <person name="Ohm R.A."/>
            <person name="Martin F."/>
            <person name="Silar P."/>
            <person name="Natvig D.O."/>
            <person name="Lalanne C."/>
            <person name="Gautier V."/>
            <person name="Ament-Velasquez S.L."/>
            <person name="Kruys A."/>
            <person name="Hutchinson M.I."/>
            <person name="Powell A.J."/>
            <person name="Barry K."/>
            <person name="Miller A.N."/>
            <person name="Grigoriev I.V."/>
            <person name="Debuchy R."/>
            <person name="Gladieux P."/>
            <person name="Hiltunen Thoren M."/>
            <person name="Johannesson H."/>
        </authorList>
    </citation>
    <scope>NUCLEOTIDE SEQUENCE</scope>
    <source>
        <strain evidence="2">CBS 958.72</strain>
    </source>
</reference>
<dbReference type="Proteomes" id="UP001287356">
    <property type="component" value="Unassembled WGS sequence"/>
</dbReference>
<name>A0AAE0JTI5_9PEZI</name>
<reference evidence="2" key="2">
    <citation type="submission" date="2023-06" db="EMBL/GenBank/DDBJ databases">
        <authorList>
            <consortium name="Lawrence Berkeley National Laboratory"/>
            <person name="Haridas S."/>
            <person name="Hensen N."/>
            <person name="Bonometti L."/>
            <person name="Westerberg I."/>
            <person name="Brannstrom I.O."/>
            <person name="Guillou S."/>
            <person name="Cros-Aarteil S."/>
            <person name="Calhoun S."/>
            <person name="Kuo A."/>
            <person name="Mondo S."/>
            <person name="Pangilinan J."/>
            <person name="Riley R."/>
            <person name="Labutti K."/>
            <person name="Andreopoulos B."/>
            <person name="Lipzen A."/>
            <person name="Chen C."/>
            <person name="Yanf M."/>
            <person name="Daum C."/>
            <person name="Ng V."/>
            <person name="Clum A."/>
            <person name="Steindorff A."/>
            <person name="Ohm R."/>
            <person name="Martin F."/>
            <person name="Silar P."/>
            <person name="Natvig D."/>
            <person name="Lalanne C."/>
            <person name="Gautier V."/>
            <person name="Ament-Velasquez S.L."/>
            <person name="Kruys A."/>
            <person name="Hutchinson M.I."/>
            <person name="Powell A.J."/>
            <person name="Barry K."/>
            <person name="Miller A.N."/>
            <person name="Grigoriev I.V."/>
            <person name="Debuchy R."/>
            <person name="Gladieux P."/>
            <person name="Thoren M.H."/>
            <person name="Johannesson H."/>
        </authorList>
    </citation>
    <scope>NUCLEOTIDE SEQUENCE</scope>
    <source>
        <strain evidence="2">CBS 958.72</strain>
    </source>
</reference>
<evidence type="ECO:0000313" key="3">
    <source>
        <dbReference type="Proteomes" id="UP001287356"/>
    </source>
</evidence>
<organism evidence="2 3">
    <name type="scientific">Lasiosphaeria ovina</name>
    <dbReference type="NCBI Taxonomy" id="92902"/>
    <lineage>
        <taxon>Eukaryota</taxon>
        <taxon>Fungi</taxon>
        <taxon>Dikarya</taxon>
        <taxon>Ascomycota</taxon>
        <taxon>Pezizomycotina</taxon>
        <taxon>Sordariomycetes</taxon>
        <taxon>Sordariomycetidae</taxon>
        <taxon>Sordariales</taxon>
        <taxon>Lasiosphaeriaceae</taxon>
        <taxon>Lasiosphaeria</taxon>
    </lineage>
</organism>
<dbReference type="EMBL" id="JAULSN010000012">
    <property type="protein sequence ID" value="KAK3361290.1"/>
    <property type="molecule type" value="Genomic_DNA"/>
</dbReference>
<gene>
    <name evidence="2" type="ORF">B0T24DRAFT_684957</name>
</gene>